<protein>
    <submittedName>
        <fullName evidence="2">Uncharacterized protein</fullName>
    </submittedName>
</protein>
<evidence type="ECO:0000313" key="3">
    <source>
        <dbReference type="Proteomes" id="UP001519460"/>
    </source>
</evidence>
<dbReference type="Proteomes" id="UP001519460">
    <property type="component" value="Unassembled WGS sequence"/>
</dbReference>
<sequence length="67" mass="7375">TSGGRDNCRQGDGLKPVTDDVDSNSRWRFQLIKDCPTPSRHLASTLPRPAATIDSDGYGRRSDKELS</sequence>
<reference evidence="2 3" key="1">
    <citation type="journal article" date="2023" name="Sci. Data">
        <title>Genome assembly of the Korean intertidal mud-creeper Batillaria attramentaria.</title>
        <authorList>
            <person name="Patra A.K."/>
            <person name="Ho P.T."/>
            <person name="Jun S."/>
            <person name="Lee S.J."/>
            <person name="Kim Y."/>
            <person name="Won Y.J."/>
        </authorList>
    </citation>
    <scope>NUCLEOTIDE SEQUENCE [LARGE SCALE GENOMIC DNA]</scope>
    <source>
        <strain evidence="2">Wonlab-2016</strain>
    </source>
</reference>
<keyword evidence="3" id="KW-1185">Reference proteome</keyword>
<feature type="region of interest" description="Disordered" evidence="1">
    <location>
        <begin position="38"/>
        <end position="67"/>
    </location>
</feature>
<feature type="compositionally biased region" description="Basic and acidic residues" evidence="1">
    <location>
        <begin position="57"/>
        <end position="67"/>
    </location>
</feature>
<dbReference type="AlphaFoldDB" id="A0ABD0JA30"/>
<gene>
    <name evidence="2" type="ORF">BaRGS_00037374</name>
</gene>
<feature type="non-terminal residue" evidence="2">
    <location>
        <position position="1"/>
    </location>
</feature>
<proteinExistence type="predicted"/>
<dbReference type="EMBL" id="JACVVK020000557">
    <property type="protein sequence ID" value="KAK7466524.1"/>
    <property type="molecule type" value="Genomic_DNA"/>
</dbReference>
<accession>A0ABD0JA30</accession>
<evidence type="ECO:0000256" key="1">
    <source>
        <dbReference type="SAM" id="MobiDB-lite"/>
    </source>
</evidence>
<feature type="region of interest" description="Disordered" evidence="1">
    <location>
        <begin position="1"/>
        <end position="23"/>
    </location>
</feature>
<name>A0ABD0JA30_9CAEN</name>
<evidence type="ECO:0000313" key="2">
    <source>
        <dbReference type="EMBL" id="KAK7466524.1"/>
    </source>
</evidence>
<comment type="caution">
    <text evidence="2">The sequence shown here is derived from an EMBL/GenBank/DDBJ whole genome shotgun (WGS) entry which is preliminary data.</text>
</comment>
<organism evidence="2 3">
    <name type="scientific">Batillaria attramentaria</name>
    <dbReference type="NCBI Taxonomy" id="370345"/>
    <lineage>
        <taxon>Eukaryota</taxon>
        <taxon>Metazoa</taxon>
        <taxon>Spiralia</taxon>
        <taxon>Lophotrochozoa</taxon>
        <taxon>Mollusca</taxon>
        <taxon>Gastropoda</taxon>
        <taxon>Caenogastropoda</taxon>
        <taxon>Sorbeoconcha</taxon>
        <taxon>Cerithioidea</taxon>
        <taxon>Batillariidae</taxon>
        <taxon>Batillaria</taxon>
    </lineage>
</organism>